<keyword evidence="3 6" id="KW-0812">Transmembrane</keyword>
<feature type="transmembrane region" description="Helical" evidence="6">
    <location>
        <begin position="206"/>
        <end position="228"/>
    </location>
</feature>
<evidence type="ECO:0000256" key="4">
    <source>
        <dbReference type="ARBA" id="ARBA00022989"/>
    </source>
</evidence>
<feature type="transmembrane region" description="Helical" evidence="6">
    <location>
        <begin position="309"/>
        <end position="331"/>
    </location>
</feature>
<comment type="similarity">
    <text evidence="2">Belongs to the autoinducer-2 exporter (AI-2E) (TC 2.A.86) family.</text>
</comment>
<evidence type="ECO:0000256" key="1">
    <source>
        <dbReference type="ARBA" id="ARBA00004141"/>
    </source>
</evidence>
<sequence length="365" mass="38402">MSIDGDPGSRVSGRTVSGVLTLVVGMAALTIVLGGVHAVSGLIGPVFLALVLTVTVHPIRRRLEKTRLPEWAVSLTMLLSAYLLIVLMTLALIVSVAQLAALLPKYTADITSTIEETLTGLEQLGVDQAQIDKVVQALDPSQLVGLVGSLLAGALGALTDVFFLFTVLLFMAFDTNGARENLRILGSRFGDLVEALAHFARGTRTYMAVAAIFGLIVAVIDGAALYAIGVPGAFVWAVLAFVTNFIPNIGFVIGLVPPAVIALLEDGPGLMLAVIAIYCVVNFVIQSIIQPRIVGESVGLSPTLTFLSLVFWAWLLGPVGALLAVPLSLLMKALLVEADPRLSWALPLISGHPSPRDDGDDEPRG</sequence>
<gene>
    <name evidence="7" type="ORF">H1W00_11275</name>
</gene>
<feature type="transmembrane region" description="Helical" evidence="6">
    <location>
        <begin position="16"/>
        <end position="36"/>
    </location>
</feature>
<evidence type="ECO:0000256" key="2">
    <source>
        <dbReference type="ARBA" id="ARBA00009773"/>
    </source>
</evidence>
<evidence type="ECO:0000256" key="3">
    <source>
        <dbReference type="ARBA" id="ARBA00022692"/>
    </source>
</evidence>
<feature type="transmembrane region" description="Helical" evidence="6">
    <location>
        <begin position="150"/>
        <end position="173"/>
    </location>
</feature>
<dbReference type="InterPro" id="IPR002549">
    <property type="entry name" value="AI-2E-like"/>
</dbReference>
<dbReference type="GO" id="GO:0016020">
    <property type="term" value="C:membrane"/>
    <property type="evidence" value="ECO:0007669"/>
    <property type="project" value="UniProtKB-SubCell"/>
</dbReference>
<feature type="transmembrane region" description="Helical" evidence="6">
    <location>
        <begin position="269"/>
        <end position="289"/>
    </location>
</feature>
<organism evidence="7 8">
    <name type="scientific">Aeromicrobium phoceense</name>
    <dbReference type="NCBI Taxonomy" id="2754045"/>
    <lineage>
        <taxon>Bacteria</taxon>
        <taxon>Bacillati</taxon>
        <taxon>Actinomycetota</taxon>
        <taxon>Actinomycetes</taxon>
        <taxon>Propionibacteriales</taxon>
        <taxon>Nocardioidaceae</taxon>
        <taxon>Aeromicrobium</taxon>
    </lineage>
</organism>
<reference evidence="7 8" key="1">
    <citation type="submission" date="2020-07" db="EMBL/GenBank/DDBJ databases">
        <title>Draft genome and description of Aeromicrobium phoceense strain Marseille-Q0843 isolated from healthy skin swab.</title>
        <authorList>
            <person name="Boxberger M."/>
            <person name="La Scola B."/>
        </authorList>
    </citation>
    <scope>NUCLEOTIDE SEQUENCE [LARGE SCALE GENOMIC DNA]</scope>
    <source>
        <strain evidence="7 8">Marseille-Q0843</strain>
    </source>
</reference>
<keyword evidence="5 6" id="KW-0472">Membrane</keyword>
<evidence type="ECO:0000256" key="6">
    <source>
        <dbReference type="SAM" id="Phobius"/>
    </source>
</evidence>
<dbReference type="PANTHER" id="PTHR21716:SF64">
    <property type="entry name" value="AI-2 TRANSPORT PROTEIN TQSA"/>
    <property type="match status" value="1"/>
</dbReference>
<comment type="caution">
    <text evidence="7">The sequence shown here is derived from an EMBL/GenBank/DDBJ whole genome shotgun (WGS) entry which is preliminary data.</text>
</comment>
<dbReference type="Proteomes" id="UP000550354">
    <property type="component" value="Unassembled WGS sequence"/>
</dbReference>
<name>A0A838XC59_9ACTN</name>
<protein>
    <submittedName>
        <fullName evidence="7">AI-2E family transporter</fullName>
    </submittedName>
</protein>
<feature type="transmembrane region" description="Helical" evidence="6">
    <location>
        <begin position="234"/>
        <end position="257"/>
    </location>
</feature>
<feature type="transmembrane region" description="Helical" evidence="6">
    <location>
        <begin position="71"/>
        <end position="97"/>
    </location>
</feature>
<feature type="transmembrane region" description="Helical" evidence="6">
    <location>
        <begin position="42"/>
        <end position="59"/>
    </location>
</feature>
<proteinExistence type="inferred from homology"/>
<dbReference type="Pfam" id="PF01594">
    <property type="entry name" value="AI-2E_transport"/>
    <property type="match status" value="1"/>
</dbReference>
<keyword evidence="4 6" id="KW-1133">Transmembrane helix</keyword>
<dbReference type="RefSeq" id="WP_181755789.1">
    <property type="nucleotide sequence ID" value="NZ_JACEOG010000001.1"/>
</dbReference>
<evidence type="ECO:0000256" key="5">
    <source>
        <dbReference type="ARBA" id="ARBA00023136"/>
    </source>
</evidence>
<dbReference type="AlphaFoldDB" id="A0A838XC59"/>
<dbReference type="GO" id="GO:0055085">
    <property type="term" value="P:transmembrane transport"/>
    <property type="evidence" value="ECO:0007669"/>
    <property type="project" value="TreeGrafter"/>
</dbReference>
<comment type="subcellular location">
    <subcellularLocation>
        <location evidence="1">Membrane</location>
        <topology evidence="1">Multi-pass membrane protein</topology>
    </subcellularLocation>
</comment>
<evidence type="ECO:0000313" key="7">
    <source>
        <dbReference type="EMBL" id="MBA4609059.1"/>
    </source>
</evidence>
<accession>A0A838XC59</accession>
<evidence type="ECO:0000313" key="8">
    <source>
        <dbReference type="Proteomes" id="UP000550354"/>
    </source>
</evidence>
<keyword evidence="8" id="KW-1185">Reference proteome</keyword>
<dbReference type="EMBL" id="JACEOG010000001">
    <property type="protein sequence ID" value="MBA4609059.1"/>
    <property type="molecule type" value="Genomic_DNA"/>
</dbReference>
<dbReference type="PANTHER" id="PTHR21716">
    <property type="entry name" value="TRANSMEMBRANE PROTEIN"/>
    <property type="match status" value="1"/>
</dbReference>